<name>A0A9E2P0J8_9BACT</name>
<reference evidence="1" key="2">
    <citation type="submission" date="2021-04" db="EMBL/GenBank/DDBJ databases">
        <authorList>
            <person name="Gilroy R."/>
        </authorList>
    </citation>
    <scope>NUCLEOTIDE SEQUENCE</scope>
    <source>
        <strain evidence="1">G3-2149</strain>
    </source>
</reference>
<dbReference type="InterPro" id="IPR026444">
    <property type="entry name" value="Secre_tail"/>
</dbReference>
<evidence type="ECO:0000313" key="2">
    <source>
        <dbReference type="Proteomes" id="UP000823865"/>
    </source>
</evidence>
<accession>A0A9E2P0J8</accession>
<dbReference type="AlphaFoldDB" id="A0A9E2P0J8"/>
<sequence>TITGMGSNPSIIDEDSQCILYVPRGSKATWDAADAKVWGRFKEIVEEDVPDVLYAIQIQQQGSGTVYVNSEKVSSSQPVEIAKGNEAVITFEPSDNYMLKSVFCNGKDVTDEVENLTYTIKDIQQNMSLDVLFAEKPLSLKLQTSEGGTISVPVEKNQTFTCQITPEEGWNIHSVYYNGLDVTDQVDEEGNYTTPSLTNNAQINVTFELETNIQSQTVSAIKVHVDPNGYVIIEGMTNESTISLFSTNGTVIETRRTNQSNESIQLPEKGVYLLKVNSQTFKLSY</sequence>
<dbReference type="NCBIfam" id="TIGR04183">
    <property type="entry name" value="Por_Secre_tail"/>
    <property type="match status" value="1"/>
</dbReference>
<gene>
    <name evidence="1" type="ORF">H9789_01790</name>
</gene>
<protein>
    <submittedName>
        <fullName evidence="1">T9SS type A sorting domain-containing protein</fullName>
    </submittedName>
</protein>
<dbReference type="EMBL" id="JAHLFU010000032">
    <property type="protein sequence ID" value="MBU3852562.1"/>
    <property type="molecule type" value="Genomic_DNA"/>
</dbReference>
<dbReference type="Proteomes" id="UP000823865">
    <property type="component" value="Unassembled WGS sequence"/>
</dbReference>
<evidence type="ECO:0000313" key="1">
    <source>
        <dbReference type="EMBL" id="MBU3852562.1"/>
    </source>
</evidence>
<proteinExistence type="predicted"/>
<comment type="caution">
    <text evidence="1">The sequence shown here is derived from an EMBL/GenBank/DDBJ whole genome shotgun (WGS) entry which is preliminary data.</text>
</comment>
<reference evidence="1" key="1">
    <citation type="journal article" date="2021" name="PeerJ">
        <title>Extensive microbial diversity within the chicken gut microbiome revealed by metagenomics and culture.</title>
        <authorList>
            <person name="Gilroy R."/>
            <person name="Ravi A."/>
            <person name="Getino M."/>
            <person name="Pursley I."/>
            <person name="Horton D.L."/>
            <person name="Alikhan N.F."/>
            <person name="Baker D."/>
            <person name="Gharbi K."/>
            <person name="Hall N."/>
            <person name="Watson M."/>
            <person name="Adriaenssens E.M."/>
            <person name="Foster-Nyarko E."/>
            <person name="Jarju S."/>
            <person name="Secka A."/>
            <person name="Antonio M."/>
            <person name="Oren A."/>
            <person name="Chaudhuri R.R."/>
            <person name="La Ragione R."/>
            <person name="Hildebrand F."/>
            <person name="Pallen M.J."/>
        </authorList>
    </citation>
    <scope>NUCLEOTIDE SEQUENCE</scope>
    <source>
        <strain evidence="1">G3-2149</strain>
    </source>
</reference>
<organism evidence="1 2">
    <name type="scientific">Candidatus Paraprevotella stercoravium</name>
    <dbReference type="NCBI Taxonomy" id="2838725"/>
    <lineage>
        <taxon>Bacteria</taxon>
        <taxon>Pseudomonadati</taxon>
        <taxon>Bacteroidota</taxon>
        <taxon>Bacteroidia</taxon>
        <taxon>Bacteroidales</taxon>
        <taxon>Prevotellaceae</taxon>
        <taxon>Paraprevotella</taxon>
    </lineage>
</organism>
<feature type="non-terminal residue" evidence="1">
    <location>
        <position position="1"/>
    </location>
</feature>